<feature type="chain" id="PRO_5036274491" description="BURP domain-containing protein" evidence="1">
    <location>
        <begin position="32"/>
        <end position="323"/>
    </location>
</feature>
<dbReference type="EMBL" id="CM026427">
    <property type="protein sequence ID" value="KAG0569710.1"/>
    <property type="molecule type" value="Genomic_DNA"/>
</dbReference>
<organism evidence="4 5">
    <name type="scientific">Ceratodon purpureus</name>
    <name type="common">Fire moss</name>
    <name type="synonym">Dicranum purpureum</name>
    <dbReference type="NCBI Taxonomy" id="3225"/>
    <lineage>
        <taxon>Eukaryota</taxon>
        <taxon>Viridiplantae</taxon>
        <taxon>Streptophyta</taxon>
        <taxon>Embryophyta</taxon>
        <taxon>Bryophyta</taxon>
        <taxon>Bryophytina</taxon>
        <taxon>Bryopsida</taxon>
        <taxon>Dicranidae</taxon>
        <taxon>Pseudoditrichales</taxon>
        <taxon>Ditrichaceae</taxon>
        <taxon>Ceratodon</taxon>
    </lineage>
</organism>
<dbReference type="PANTHER" id="PTHR31236">
    <property type="entry name" value="BURP DOMAIN PROTEIN USPL1-LIKE"/>
    <property type="match status" value="1"/>
</dbReference>
<evidence type="ECO:0000313" key="5">
    <source>
        <dbReference type="Proteomes" id="UP000822688"/>
    </source>
</evidence>
<feature type="domain" description="BURP" evidence="2">
    <location>
        <begin position="98"/>
        <end position="321"/>
    </location>
</feature>
<dbReference type="InterPro" id="IPR044816">
    <property type="entry name" value="BURP"/>
</dbReference>
<sequence length="323" mass="34293">MFHCSHSMSTYNILRMLLAFLFFSALSTVGALATGRPEVTASSPDQLIREVCSPQSRLMCNNYDHNVEAISVAADEGAKAASMRDGSIVTINDLQEDFFLESSLVEGRTLTVHNNLADPAPSRVFLSAAAATTLPSLSSYNALDVMRFFGVARDSNMATSIATAAYLCGSAALPGEARSCAASTDALAAFVAAQLGNNVKVYATKGAPTSTSTSNMKAPVTIMKVAKGSVEEGRKIVVCHHLAFPSALYYCHAVTGTKVVQATLKTEGRNQPAAYIKAMAVCHLNTALWLSRHPAFKALNIAQGEEACHFLVGNDMVFTRVVG</sequence>
<keyword evidence="1" id="KW-0732">Signal</keyword>
<accession>A0A8T0HEJ6</accession>
<evidence type="ECO:0000256" key="1">
    <source>
        <dbReference type="SAM" id="SignalP"/>
    </source>
</evidence>
<dbReference type="SMART" id="SM01045">
    <property type="entry name" value="BURP"/>
    <property type="match status" value="1"/>
</dbReference>
<proteinExistence type="predicted"/>
<reference evidence="4 5" key="1">
    <citation type="submission" date="2020-06" db="EMBL/GenBank/DDBJ databases">
        <title>WGS assembly of Ceratodon purpureus strain R40.</title>
        <authorList>
            <person name="Carey S.B."/>
            <person name="Jenkins J."/>
            <person name="Shu S."/>
            <person name="Lovell J.T."/>
            <person name="Sreedasyam A."/>
            <person name="Maumus F."/>
            <person name="Tiley G.P."/>
            <person name="Fernandez-Pozo N."/>
            <person name="Barry K."/>
            <person name="Chen C."/>
            <person name="Wang M."/>
            <person name="Lipzen A."/>
            <person name="Daum C."/>
            <person name="Saski C.A."/>
            <person name="Payton A.C."/>
            <person name="Mcbreen J.C."/>
            <person name="Conrad R.E."/>
            <person name="Kollar L.M."/>
            <person name="Olsson S."/>
            <person name="Huttunen S."/>
            <person name="Landis J.B."/>
            <person name="Wickett N.J."/>
            <person name="Johnson M.G."/>
            <person name="Rensing S.A."/>
            <person name="Grimwood J."/>
            <person name="Schmutz J."/>
            <person name="Mcdaniel S.F."/>
        </authorList>
    </citation>
    <scope>NUCLEOTIDE SEQUENCE [LARGE SCALE GENOMIC DNA]</scope>
    <source>
        <strain evidence="4 5">R40</strain>
    </source>
</reference>
<evidence type="ECO:0000313" key="4">
    <source>
        <dbReference type="EMBL" id="KAG0569710.1"/>
    </source>
</evidence>
<dbReference type="Pfam" id="PF03181">
    <property type="entry name" value="BURP"/>
    <property type="match status" value="1"/>
</dbReference>
<name>A0A8T0HEJ6_CERPU</name>
<protein>
    <recommendedName>
        <fullName evidence="2">BURP domain-containing protein</fullName>
    </recommendedName>
</protein>
<gene>
    <name evidence="3" type="ORF">KC19_6G110100</name>
    <name evidence="4" type="ORF">KC19_6G110200</name>
</gene>
<comment type="caution">
    <text evidence="4">The sequence shown here is derived from an EMBL/GenBank/DDBJ whole genome shotgun (WGS) entry which is preliminary data.</text>
</comment>
<dbReference type="InterPro" id="IPR004873">
    <property type="entry name" value="BURP_dom"/>
</dbReference>
<feature type="signal peptide" evidence="1">
    <location>
        <begin position="1"/>
        <end position="31"/>
    </location>
</feature>
<dbReference type="PROSITE" id="PS51277">
    <property type="entry name" value="BURP"/>
    <property type="match status" value="1"/>
</dbReference>
<evidence type="ECO:0000313" key="3">
    <source>
        <dbReference type="EMBL" id="KAG0569709.1"/>
    </source>
</evidence>
<evidence type="ECO:0000259" key="2">
    <source>
        <dbReference type="PROSITE" id="PS51277"/>
    </source>
</evidence>
<dbReference type="PANTHER" id="PTHR31236:SF45">
    <property type="entry name" value="BURP DOMAIN-CONTAINING PROTEIN"/>
    <property type="match status" value="1"/>
</dbReference>
<dbReference type="EMBL" id="CM026427">
    <property type="protein sequence ID" value="KAG0569709.1"/>
    <property type="molecule type" value="Genomic_DNA"/>
</dbReference>
<dbReference type="AlphaFoldDB" id="A0A8T0HEJ6"/>
<dbReference type="Proteomes" id="UP000822688">
    <property type="component" value="Chromosome 6"/>
</dbReference>
<keyword evidence="5" id="KW-1185">Reference proteome</keyword>